<reference evidence="3" key="1">
    <citation type="submission" date="2011-02" db="EMBL/GenBank/DDBJ databases">
        <title>The complete genome of Planctomyces brasiliensis DSM 5305.</title>
        <authorList>
            <person name="Lucas S."/>
            <person name="Copeland A."/>
            <person name="Lapidus A."/>
            <person name="Bruce D."/>
            <person name="Goodwin L."/>
            <person name="Pitluck S."/>
            <person name="Kyrpides N."/>
            <person name="Mavromatis K."/>
            <person name="Pagani I."/>
            <person name="Ivanova N."/>
            <person name="Ovchinnikova G."/>
            <person name="Lu M."/>
            <person name="Detter J.C."/>
            <person name="Han C."/>
            <person name="Land M."/>
            <person name="Hauser L."/>
            <person name="Markowitz V."/>
            <person name="Cheng J.-F."/>
            <person name="Hugenholtz P."/>
            <person name="Woyke T."/>
            <person name="Wu D."/>
            <person name="Tindall B."/>
            <person name="Pomrenke H.G."/>
            <person name="Brambilla E."/>
            <person name="Klenk H.-P."/>
            <person name="Eisen J.A."/>
        </authorList>
    </citation>
    <scope>NUCLEOTIDE SEQUENCE [LARGE SCALE GENOMIC DNA]</scope>
    <source>
        <strain evidence="3">ATCC 49424 / DSM 5305 / JCM 21570 / NBRC 103401 / IFAM 1448</strain>
    </source>
</reference>
<dbReference type="Proteomes" id="UP000006860">
    <property type="component" value="Chromosome"/>
</dbReference>
<keyword evidence="3" id="KW-1185">Reference proteome</keyword>
<evidence type="ECO:0000256" key="1">
    <source>
        <dbReference type="SAM" id="Phobius"/>
    </source>
</evidence>
<proteinExistence type="predicted"/>
<evidence type="ECO:0000313" key="2">
    <source>
        <dbReference type="EMBL" id="ADY58146.1"/>
    </source>
</evidence>
<gene>
    <name evidence="2" type="ordered locus">Plabr_0519</name>
</gene>
<name>F0SSZ1_RUBBR</name>
<protein>
    <submittedName>
        <fullName evidence="2">Uncharacterized protein</fullName>
    </submittedName>
</protein>
<feature type="transmembrane region" description="Helical" evidence="1">
    <location>
        <begin position="40"/>
        <end position="61"/>
    </location>
</feature>
<keyword evidence="1" id="KW-0472">Membrane</keyword>
<keyword evidence="1" id="KW-1133">Transmembrane helix</keyword>
<organism evidence="2 3">
    <name type="scientific">Rubinisphaera brasiliensis (strain ATCC 49424 / DSM 5305 / JCM 21570 / IAM 15109 / NBRC 103401 / IFAM 1448)</name>
    <name type="common">Planctomyces brasiliensis</name>
    <dbReference type="NCBI Taxonomy" id="756272"/>
    <lineage>
        <taxon>Bacteria</taxon>
        <taxon>Pseudomonadati</taxon>
        <taxon>Planctomycetota</taxon>
        <taxon>Planctomycetia</taxon>
        <taxon>Planctomycetales</taxon>
        <taxon>Planctomycetaceae</taxon>
        <taxon>Rubinisphaera</taxon>
    </lineage>
</organism>
<feature type="transmembrane region" description="Helical" evidence="1">
    <location>
        <begin position="73"/>
        <end position="91"/>
    </location>
</feature>
<dbReference type="HOGENOM" id="CLU_2344887_0_0_0"/>
<sequence>MRLLQYILALIPIVFWLFLCGVTWDWSVNGAGYIQANRDVLLMLLGINNGVVLTFLAFTLDNTRFQKYPRRKTLLLFLLLPFVAPMIWLVWLRKEAT</sequence>
<dbReference type="EMBL" id="CP002546">
    <property type="protein sequence ID" value="ADY58146.1"/>
    <property type="molecule type" value="Genomic_DNA"/>
</dbReference>
<dbReference type="KEGG" id="pbs:Plabr_0519"/>
<dbReference type="RefSeq" id="WP_013626890.1">
    <property type="nucleotide sequence ID" value="NC_015174.1"/>
</dbReference>
<keyword evidence="1" id="KW-0812">Transmembrane</keyword>
<dbReference type="AlphaFoldDB" id="F0SSZ1"/>
<accession>F0SSZ1</accession>
<evidence type="ECO:0000313" key="3">
    <source>
        <dbReference type="Proteomes" id="UP000006860"/>
    </source>
</evidence>